<dbReference type="EMBL" id="UARK01000011">
    <property type="protein sequence ID" value="SPW28610.1"/>
    <property type="molecule type" value="Genomic_DNA"/>
</dbReference>
<comment type="caution">
    <text evidence="1">The sequence shown here is derived from an EMBL/GenBank/DDBJ whole genome shotgun (WGS) entry which is preliminary data.</text>
</comment>
<accession>A0A3S4XXA6</accession>
<evidence type="ECO:0000313" key="1">
    <source>
        <dbReference type="EMBL" id="SPW28610.1"/>
    </source>
</evidence>
<dbReference type="RefSeq" id="WP_162019687.1">
    <property type="nucleotide sequence ID" value="NZ_CAUOYC010000004.1"/>
</dbReference>
<dbReference type="AlphaFoldDB" id="A0A3S4XXA6"/>
<dbReference type="Proteomes" id="UP000249886">
    <property type="component" value="Unassembled WGS sequence"/>
</dbReference>
<evidence type="ECO:0008006" key="3">
    <source>
        <dbReference type="Google" id="ProtNLM"/>
    </source>
</evidence>
<sequence length="50" mass="5815">MTCHIHENHPHVHGENCGHEAVKHGDHVDYLHDGHRHRAHEGHWDECDGK</sequence>
<protein>
    <recommendedName>
        <fullName evidence="3">Zinc transporter permease</fullName>
    </recommendedName>
</protein>
<evidence type="ECO:0000313" key="2">
    <source>
        <dbReference type="Proteomes" id="UP000249886"/>
    </source>
</evidence>
<name>A0A3S4XXA6_9CORY</name>
<proteinExistence type="predicted"/>
<dbReference type="GeneID" id="84575333"/>
<gene>
    <name evidence="1" type="ORF">NCTC10254_01556</name>
</gene>
<organism evidence="1 2">
    <name type="scientific">Corynebacterium matruchotii</name>
    <dbReference type="NCBI Taxonomy" id="43768"/>
    <lineage>
        <taxon>Bacteria</taxon>
        <taxon>Bacillati</taxon>
        <taxon>Actinomycetota</taxon>
        <taxon>Actinomycetes</taxon>
        <taxon>Mycobacteriales</taxon>
        <taxon>Corynebacteriaceae</taxon>
        <taxon>Corynebacterium</taxon>
    </lineage>
</organism>
<reference evidence="1 2" key="1">
    <citation type="submission" date="2018-06" db="EMBL/GenBank/DDBJ databases">
        <authorList>
            <consortium name="Pathogen Informatics"/>
            <person name="Doyle S."/>
        </authorList>
    </citation>
    <scope>NUCLEOTIDE SEQUENCE [LARGE SCALE GENOMIC DNA]</scope>
    <source>
        <strain evidence="1 2">NCTC10254</strain>
    </source>
</reference>